<dbReference type="AlphaFoldDB" id="A0A532V484"/>
<dbReference type="Pfam" id="PF00467">
    <property type="entry name" value="KOW"/>
    <property type="match status" value="1"/>
</dbReference>
<dbReference type="InterPro" id="IPR014722">
    <property type="entry name" value="Rib_uL2_dom2"/>
</dbReference>
<name>A0A532V484_UNCT6</name>
<dbReference type="NCBIfam" id="TIGR01079">
    <property type="entry name" value="rplX_bact"/>
    <property type="match status" value="1"/>
</dbReference>
<feature type="domain" description="KOW" evidence="7">
    <location>
        <begin position="4"/>
        <end position="31"/>
    </location>
</feature>
<proteinExistence type="inferred from homology"/>
<dbReference type="GO" id="GO:0006412">
    <property type="term" value="P:translation"/>
    <property type="evidence" value="ECO:0007669"/>
    <property type="project" value="UniProtKB-UniRule"/>
</dbReference>
<dbReference type="Proteomes" id="UP000317778">
    <property type="component" value="Unassembled WGS sequence"/>
</dbReference>
<keyword evidence="5" id="KW-0694">RNA-binding</keyword>
<protein>
    <recommendedName>
        <fullName evidence="4 5">Large ribosomal subunit protein uL24</fullName>
    </recommendedName>
</protein>
<dbReference type="InterPro" id="IPR057264">
    <property type="entry name" value="Ribosomal_uL24_C"/>
</dbReference>
<evidence type="ECO:0000256" key="5">
    <source>
        <dbReference type="HAMAP-Rule" id="MF_01326"/>
    </source>
</evidence>
<comment type="similarity">
    <text evidence="1 5 6">Belongs to the universal ribosomal protein uL24 family.</text>
</comment>
<organism evidence="8 9">
    <name type="scientific">candidate division TA06 bacterium B3_TA06</name>
    <dbReference type="NCBI Taxonomy" id="2012487"/>
    <lineage>
        <taxon>Bacteria</taxon>
        <taxon>Bacteria division TA06</taxon>
    </lineage>
</organism>
<keyword evidence="3 5" id="KW-0687">Ribonucleoprotein</keyword>
<keyword evidence="2 5" id="KW-0689">Ribosomal protein</keyword>
<dbReference type="InterPro" id="IPR041988">
    <property type="entry name" value="Ribosomal_uL24_KOW"/>
</dbReference>
<evidence type="ECO:0000256" key="6">
    <source>
        <dbReference type="RuleBase" id="RU003477"/>
    </source>
</evidence>
<reference evidence="8 9" key="1">
    <citation type="submission" date="2017-06" db="EMBL/GenBank/DDBJ databases">
        <title>Novel microbial phyla capable of carbon fixation and sulfur reduction in deep-sea sediments.</title>
        <authorList>
            <person name="Huang J."/>
            <person name="Baker B."/>
            <person name="Wang Y."/>
        </authorList>
    </citation>
    <scope>NUCLEOTIDE SEQUENCE [LARGE SCALE GENOMIC DNA]</scope>
    <source>
        <strain evidence="8">B3_TA06</strain>
    </source>
</reference>
<evidence type="ECO:0000256" key="4">
    <source>
        <dbReference type="ARBA" id="ARBA00035206"/>
    </source>
</evidence>
<dbReference type="GO" id="GO:1990904">
    <property type="term" value="C:ribonucleoprotein complex"/>
    <property type="evidence" value="ECO:0007669"/>
    <property type="project" value="UniProtKB-KW"/>
</dbReference>
<sequence length="105" mass="11668">MRLSIRKGDLVEVISGDDKGRQGKVIEVDARKGRVKIEGINMVKRHERASGARKPGGIIDKPAFMDRSNVMLVCPRCSRPSRVHLERRGDRRVRVCKSCGGEVGS</sequence>
<dbReference type="GO" id="GO:0005840">
    <property type="term" value="C:ribosome"/>
    <property type="evidence" value="ECO:0007669"/>
    <property type="project" value="UniProtKB-KW"/>
</dbReference>
<gene>
    <name evidence="5" type="primary">rplX</name>
    <name evidence="8" type="ORF">CEE36_07965</name>
</gene>
<keyword evidence="5" id="KW-0699">rRNA-binding</keyword>
<comment type="subunit">
    <text evidence="5">Part of the 50S ribosomal subunit.</text>
</comment>
<dbReference type="Gene3D" id="2.30.30.30">
    <property type="match status" value="1"/>
</dbReference>
<evidence type="ECO:0000256" key="2">
    <source>
        <dbReference type="ARBA" id="ARBA00022980"/>
    </source>
</evidence>
<dbReference type="PANTHER" id="PTHR12903">
    <property type="entry name" value="MITOCHONDRIAL RIBOSOMAL PROTEIN L24"/>
    <property type="match status" value="1"/>
</dbReference>
<dbReference type="SMART" id="SM00739">
    <property type="entry name" value="KOW"/>
    <property type="match status" value="1"/>
</dbReference>
<dbReference type="SUPFAM" id="SSF50104">
    <property type="entry name" value="Translation proteins SH3-like domain"/>
    <property type="match status" value="1"/>
</dbReference>
<evidence type="ECO:0000256" key="3">
    <source>
        <dbReference type="ARBA" id="ARBA00023274"/>
    </source>
</evidence>
<comment type="caution">
    <text evidence="8">The sequence shown here is derived from an EMBL/GenBank/DDBJ whole genome shotgun (WGS) entry which is preliminary data.</text>
</comment>
<evidence type="ECO:0000256" key="1">
    <source>
        <dbReference type="ARBA" id="ARBA00010618"/>
    </source>
</evidence>
<dbReference type="GO" id="GO:0019843">
    <property type="term" value="F:rRNA binding"/>
    <property type="evidence" value="ECO:0007669"/>
    <property type="project" value="UniProtKB-UniRule"/>
</dbReference>
<comment type="function">
    <text evidence="5">One of the proteins that surrounds the polypeptide exit tunnel on the outside of the subunit.</text>
</comment>
<evidence type="ECO:0000259" key="7">
    <source>
        <dbReference type="SMART" id="SM00739"/>
    </source>
</evidence>
<dbReference type="HAMAP" id="MF_01326_B">
    <property type="entry name" value="Ribosomal_uL24_B"/>
    <property type="match status" value="1"/>
</dbReference>
<evidence type="ECO:0000313" key="9">
    <source>
        <dbReference type="Proteomes" id="UP000317778"/>
    </source>
</evidence>
<evidence type="ECO:0000313" key="8">
    <source>
        <dbReference type="EMBL" id="TKJ41979.1"/>
    </source>
</evidence>
<dbReference type="InterPro" id="IPR003256">
    <property type="entry name" value="Ribosomal_uL24"/>
</dbReference>
<dbReference type="EMBL" id="NJBO01000012">
    <property type="protein sequence ID" value="TKJ41979.1"/>
    <property type="molecule type" value="Genomic_DNA"/>
</dbReference>
<comment type="function">
    <text evidence="5">One of two assembly initiator proteins, it binds directly to the 5'-end of the 23S rRNA, where it nucleates assembly of the 50S subunit.</text>
</comment>
<dbReference type="PROSITE" id="PS01108">
    <property type="entry name" value="RIBOSOMAL_L24"/>
    <property type="match status" value="1"/>
</dbReference>
<dbReference type="GO" id="GO:0003735">
    <property type="term" value="F:structural constituent of ribosome"/>
    <property type="evidence" value="ECO:0007669"/>
    <property type="project" value="InterPro"/>
</dbReference>
<dbReference type="InterPro" id="IPR005824">
    <property type="entry name" value="KOW"/>
</dbReference>
<dbReference type="CDD" id="cd06089">
    <property type="entry name" value="KOW_RPL26"/>
    <property type="match status" value="1"/>
</dbReference>
<accession>A0A532V484</accession>
<dbReference type="InterPro" id="IPR005825">
    <property type="entry name" value="Ribosomal_uL24_CS"/>
</dbReference>
<dbReference type="Pfam" id="PF17136">
    <property type="entry name" value="ribosomal_L24"/>
    <property type="match status" value="1"/>
</dbReference>
<dbReference type="InterPro" id="IPR008991">
    <property type="entry name" value="Translation_prot_SH3-like_sf"/>
</dbReference>